<dbReference type="RefSeq" id="WP_007216286.1">
    <property type="nucleotide sequence ID" value="NZ_CABMLT010000004.1"/>
</dbReference>
<reference evidence="1 2" key="1">
    <citation type="journal article" date="2019" name="Nat. Med.">
        <title>A library of human gut bacterial isolates paired with longitudinal multiomics data enables mechanistic microbiome research.</title>
        <authorList>
            <person name="Poyet M."/>
            <person name="Groussin M."/>
            <person name="Gibbons S.M."/>
            <person name="Avila-Pacheco J."/>
            <person name="Jiang X."/>
            <person name="Kearney S.M."/>
            <person name="Perrotta A.R."/>
            <person name="Berdy B."/>
            <person name="Zhao S."/>
            <person name="Lieberman T.D."/>
            <person name="Swanson P.K."/>
            <person name="Smith M."/>
            <person name="Roesemann S."/>
            <person name="Alexander J.E."/>
            <person name="Rich S.A."/>
            <person name="Livny J."/>
            <person name="Vlamakis H."/>
            <person name="Clish C."/>
            <person name="Bullock K."/>
            <person name="Deik A."/>
            <person name="Scott J."/>
            <person name="Pierce K.A."/>
            <person name="Xavier R.J."/>
            <person name="Alm E.J."/>
        </authorList>
    </citation>
    <scope>NUCLEOTIDE SEQUENCE [LARGE SCALE GENOMIC DNA]</scope>
    <source>
        <strain evidence="1 2">BIOML-A6</strain>
    </source>
</reference>
<comment type="caution">
    <text evidence="1">The sequence shown here is derived from an EMBL/GenBank/DDBJ whole genome shotgun (WGS) entry which is preliminary data.</text>
</comment>
<organism evidence="1 2">
    <name type="scientific">Bacteroides cellulosilyticus</name>
    <dbReference type="NCBI Taxonomy" id="246787"/>
    <lineage>
        <taxon>Bacteria</taxon>
        <taxon>Pseudomonadati</taxon>
        <taxon>Bacteroidota</taxon>
        <taxon>Bacteroidia</taxon>
        <taxon>Bacteroidales</taxon>
        <taxon>Bacteroidaceae</taxon>
        <taxon>Bacteroides</taxon>
    </lineage>
</organism>
<dbReference type="AlphaFoldDB" id="A0A108TFJ9"/>
<dbReference type="EMBL" id="VVYV01000020">
    <property type="protein sequence ID" value="KAA5417699.1"/>
    <property type="molecule type" value="Genomic_DNA"/>
</dbReference>
<name>A0A108TFJ9_9BACE</name>
<proteinExistence type="predicted"/>
<dbReference type="Proteomes" id="UP000448877">
    <property type="component" value="Unassembled WGS sequence"/>
</dbReference>
<protein>
    <submittedName>
        <fullName evidence="1">Uncharacterized protein</fullName>
    </submittedName>
</protein>
<evidence type="ECO:0000313" key="2">
    <source>
        <dbReference type="Proteomes" id="UP000448877"/>
    </source>
</evidence>
<sequence>MKRILFFLLLILSINICSIATEYIVYVPNTQNENFIKSNIDVKNKSIDNICEELGYSPLLYYTWFTKDYKTTICFKILSMDIICVITTSYKDTILPLTEIEKILMNNNYDYNKAYNTSNREKNLNEGISKRLLNKSFIESIIHKKIADNKLVDNTNGYTYTFEGDYMVSYISNDGLIGYAKELKDTDLFNIIKTNAEKYNTAEKAVVDEINMQFEYMAKINMQYLSLAKSDKYNYNYALLYIDFYKPRILMSDFVKIIHDSAEVLKITPNITILKYNFNYYSFDKDKILYKIE</sequence>
<gene>
    <name evidence="1" type="ORF">F2Y81_12820</name>
</gene>
<dbReference type="GeneID" id="66309021"/>
<accession>A0A108TFJ9</accession>
<evidence type="ECO:0000313" key="1">
    <source>
        <dbReference type="EMBL" id="KAA5417699.1"/>
    </source>
</evidence>